<feature type="binding site" evidence="7">
    <location>
        <position position="42"/>
    </location>
    <ligand>
        <name>a divalent metal cation</name>
        <dbReference type="ChEBI" id="CHEBI:60240"/>
    </ligand>
</feature>
<feature type="binding site" evidence="7">
    <location>
        <begin position="132"/>
        <end position="135"/>
    </location>
    <ligand>
        <name>4-CDP-2-C-methyl-D-erythritol 2-phosphate</name>
        <dbReference type="ChEBI" id="CHEBI:57919"/>
    </ligand>
</feature>
<dbReference type="PANTHER" id="PTHR43181:SF1">
    <property type="entry name" value="2-C-METHYL-D-ERYTHRITOL 2,4-CYCLODIPHOSPHATE SYNTHASE, CHLOROPLASTIC"/>
    <property type="match status" value="1"/>
</dbReference>
<protein>
    <recommendedName>
        <fullName evidence="3 7">2-C-methyl-D-erythritol 2,4-cyclodiphosphate synthase</fullName>
        <shortName evidence="7">MECDP-synthase</shortName>
        <shortName evidence="7">MECPP-synthase</shortName>
        <shortName evidence="7">MECPS</shortName>
        <ecNumber evidence="3 7">4.6.1.12</ecNumber>
    </recommendedName>
</protein>
<dbReference type="Pfam" id="PF02542">
    <property type="entry name" value="YgbB"/>
    <property type="match status" value="1"/>
</dbReference>
<dbReference type="InterPro" id="IPR020555">
    <property type="entry name" value="MECDP_synthase_CS"/>
</dbReference>
<dbReference type="HAMAP" id="MF_00107">
    <property type="entry name" value="IspF"/>
    <property type="match status" value="1"/>
</dbReference>
<feature type="binding site" evidence="7">
    <location>
        <position position="142"/>
    </location>
    <ligand>
        <name>4-CDP-2-C-methyl-D-erythritol 2-phosphate</name>
        <dbReference type="ChEBI" id="CHEBI:57919"/>
    </ligand>
</feature>
<reference evidence="10 11" key="1">
    <citation type="journal article" date="2016" name="Nat. Commun.">
        <title>Thousands of microbial genomes shed light on interconnected biogeochemical processes in an aquifer system.</title>
        <authorList>
            <person name="Anantharaman K."/>
            <person name="Brown C.T."/>
            <person name="Hug L.A."/>
            <person name="Sharon I."/>
            <person name="Castelle C.J."/>
            <person name="Probst A.J."/>
            <person name="Thomas B.C."/>
            <person name="Singh A."/>
            <person name="Wilkins M.J."/>
            <person name="Karaoz U."/>
            <person name="Brodie E.L."/>
            <person name="Williams K.H."/>
            <person name="Hubbard S.S."/>
            <person name="Banfield J.F."/>
        </authorList>
    </citation>
    <scope>NUCLEOTIDE SEQUENCE [LARGE SCALE GENOMIC DNA]</scope>
</reference>
<dbReference type="EC" id="4.6.1.12" evidence="3 7"/>
<accession>A0A1F5RE66</accession>
<feature type="binding site" evidence="7">
    <location>
        <begin position="34"/>
        <end position="35"/>
    </location>
    <ligand>
        <name>4-CDP-2-C-methyl-D-erythritol 2-phosphate</name>
        <dbReference type="ChEBI" id="CHEBI:57919"/>
    </ligand>
</feature>
<dbReference type="GO" id="GO:0019288">
    <property type="term" value="P:isopentenyl diphosphate biosynthetic process, methylerythritol 4-phosphate pathway"/>
    <property type="evidence" value="ECO:0007669"/>
    <property type="project" value="UniProtKB-UniRule"/>
</dbReference>
<dbReference type="SUPFAM" id="SSF69765">
    <property type="entry name" value="IpsF-like"/>
    <property type="match status" value="1"/>
</dbReference>
<feature type="binding site" evidence="7">
    <location>
        <position position="8"/>
    </location>
    <ligand>
        <name>a divalent metal cation</name>
        <dbReference type="ChEBI" id="CHEBI:60240"/>
    </ligand>
</feature>
<gene>
    <name evidence="7" type="primary">ispF</name>
    <name evidence="10" type="ORF">A2024_07945</name>
</gene>
<evidence type="ECO:0000256" key="3">
    <source>
        <dbReference type="ARBA" id="ARBA00012579"/>
    </source>
</evidence>
<dbReference type="UniPathway" id="UPA00056">
    <property type="reaction ID" value="UER00095"/>
</dbReference>
<keyword evidence="5 7" id="KW-0414">Isoprene biosynthesis</keyword>
<dbReference type="PANTHER" id="PTHR43181">
    <property type="entry name" value="2-C-METHYL-D-ERYTHRITOL 2,4-CYCLODIPHOSPHATE SYNTHASE, CHLOROPLASTIC"/>
    <property type="match status" value="1"/>
</dbReference>
<dbReference type="PROSITE" id="PS01350">
    <property type="entry name" value="ISPF"/>
    <property type="match status" value="1"/>
</dbReference>
<dbReference type="GO" id="GO:0016114">
    <property type="term" value="P:terpenoid biosynthetic process"/>
    <property type="evidence" value="ECO:0007669"/>
    <property type="project" value="InterPro"/>
</dbReference>
<evidence type="ECO:0000256" key="5">
    <source>
        <dbReference type="ARBA" id="ARBA00023229"/>
    </source>
</evidence>
<evidence type="ECO:0000256" key="2">
    <source>
        <dbReference type="ARBA" id="ARBA00004709"/>
    </source>
</evidence>
<dbReference type="EMBL" id="MFFM01000032">
    <property type="protein sequence ID" value="OGF12746.1"/>
    <property type="molecule type" value="Genomic_DNA"/>
</dbReference>
<evidence type="ECO:0000259" key="9">
    <source>
        <dbReference type="Pfam" id="PF02542"/>
    </source>
</evidence>
<feature type="binding site" evidence="7">
    <location>
        <position position="10"/>
    </location>
    <ligand>
        <name>a divalent metal cation</name>
        <dbReference type="ChEBI" id="CHEBI:60240"/>
    </ligand>
</feature>
<feature type="domain" description="2-C-methyl-D-erythritol 2,4-cyclodiphosphate synthase" evidence="9">
    <location>
        <begin position="1"/>
        <end position="154"/>
    </location>
</feature>
<evidence type="ECO:0000256" key="1">
    <source>
        <dbReference type="ARBA" id="ARBA00000200"/>
    </source>
</evidence>
<comment type="caution">
    <text evidence="7">Lacks conserved residue(s) required for the propagation of feature annotation.</text>
</comment>
<proteinExistence type="inferred from homology"/>
<organism evidence="10 11">
    <name type="scientific">Candidatus Edwardsbacteria bacterium GWF2_54_11</name>
    <dbReference type="NCBI Taxonomy" id="1817851"/>
    <lineage>
        <taxon>Bacteria</taxon>
        <taxon>Candidatus Edwardsiibacteriota</taxon>
    </lineage>
</organism>
<dbReference type="Gene3D" id="3.30.1330.50">
    <property type="entry name" value="2-C-methyl-D-erythritol 2,4-cyclodiphosphate synthase"/>
    <property type="match status" value="1"/>
</dbReference>
<dbReference type="Proteomes" id="UP000177230">
    <property type="component" value="Unassembled WGS sequence"/>
</dbReference>
<comment type="subunit">
    <text evidence="7">Homotrimer.</text>
</comment>
<name>A0A1F5RE66_9BACT</name>
<evidence type="ECO:0000256" key="8">
    <source>
        <dbReference type="RuleBase" id="RU004395"/>
    </source>
</evidence>
<comment type="cofactor">
    <cofactor evidence="7">
        <name>a divalent metal cation</name>
        <dbReference type="ChEBI" id="CHEBI:60240"/>
    </cofactor>
    <text evidence="7">Binds 1 divalent metal cation per subunit.</text>
</comment>
<feature type="binding site" evidence="7">
    <location>
        <begin position="56"/>
        <end position="58"/>
    </location>
    <ligand>
        <name>4-CDP-2-C-methyl-D-erythritol 2-phosphate</name>
        <dbReference type="ChEBI" id="CHEBI:57919"/>
    </ligand>
</feature>
<evidence type="ECO:0000313" key="11">
    <source>
        <dbReference type="Proteomes" id="UP000177230"/>
    </source>
</evidence>
<feature type="binding site" evidence="7">
    <location>
        <begin position="8"/>
        <end position="10"/>
    </location>
    <ligand>
        <name>4-CDP-2-C-methyl-D-erythritol 2-phosphate</name>
        <dbReference type="ChEBI" id="CHEBI:57919"/>
    </ligand>
</feature>
<feature type="site" description="Transition state stabilizer" evidence="7">
    <location>
        <position position="133"/>
    </location>
</feature>
<dbReference type="GO" id="GO:0046872">
    <property type="term" value="F:metal ion binding"/>
    <property type="evidence" value="ECO:0007669"/>
    <property type="project" value="UniProtKB-KW"/>
</dbReference>
<feature type="site" description="Transition state stabilizer" evidence="7">
    <location>
        <position position="34"/>
    </location>
</feature>
<dbReference type="GO" id="GO:0008685">
    <property type="term" value="F:2-C-methyl-D-erythritol 2,4-cyclodiphosphate synthase activity"/>
    <property type="evidence" value="ECO:0007669"/>
    <property type="project" value="UniProtKB-UniRule"/>
</dbReference>
<keyword evidence="4 7" id="KW-0479">Metal-binding</keyword>
<evidence type="ECO:0000256" key="6">
    <source>
        <dbReference type="ARBA" id="ARBA00023239"/>
    </source>
</evidence>
<dbReference type="InterPro" id="IPR036571">
    <property type="entry name" value="MECDP_synthase_sf"/>
</dbReference>
<comment type="function">
    <text evidence="7">Involved in the biosynthesis of isopentenyl diphosphate (IPP) and dimethylallyl diphosphate (DMAPP), two major building blocks of isoprenoid compounds. Catalyzes the conversion of 4-diphosphocytidyl-2-C-methyl-D-erythritol 2-phosphate (CDP-ME2P) to 2-C-methyl-D-erythritol 2,4-cyclodiphosphate (ME-CPP) with a corresponding release of cytidine 5-monophosphate (CMP).</text>
</comment>
<dbReference type="InterPro" id="IPR003526">
    <property type="entry name" value="MECDP_synthase"/>
</dbReference>
<evidence type="ECO:0000256" key="7">
    <source>
        <dbReference type="HAMAP-Rule" id="MF_00107"/>
    </source>
</evidence>
<keyword evidence="6 7" id="KW-0456">Lyase</keyword>
<dbReference type="NCBIfam" id="TIGR00151">
    <property type="entry name" value="ispF"/>
    <property type="match status" value="1"/>
</dbReference>
<feature type="binding site" evidence="7">
    <location>
        <begin position="61"/>
        <end position="65"/>
    </location>
    <ligand>
        <name>4-CDP-2-C-methyl-D-erythritol 2-phosphate</name>
        <dbReference type="ChEBI" id="CHEBI:57919"/>
    </ligand>
</feature>
<comment type="caution">
    <text evidence="10">The sequence shown here is derived from an EMBL/GenBank/DDBJ whole genome shotgun (WGS) entry which is preliminary data.</text>
</comment>
<sequence length="158" mass="16715">MRVGFGYDIHRLAKGRRLILGGETIPFHLGLLGHSDADVLCHAIADSLLGAVAAGDIGMHFPNTDPGFKNISSLLLLKRTAAIIKKAGYRVANIDAMLIAQAPKLAPYIEDMRKNIALALGIDGTKVSVKATTNEGLGDIGRGKGICAFANALVERIK</sequence>
<comment type="pathway">
    <text evidence="2 7">Isoprenoid biosynthesis; isopentenyl diphosphate biosynthesis via DXP pathway; isopentenyl diphosphate from 1-deoxy-D-xylulose 5-phosphate: step 4/6.</text>
</comment>
<comment type="catalytic activity">
    <reaction evidence="1 7 8">
        <text>4-CDP-2-C-methyl-D-erythritol 2-phosphate = 2-C-methyl-D-erythritol 2,4-cyclic diphosphate + CMP</text>
        <dbReference type="Rhea" id="RHEA:23864"/>
        <dbReference type="ChEBI" id="CHEBI:57919"/>
        <dbReference type="ChEBI" id="CHEBI:58483"/>
        <dbReference type="ChEBI" id="CHEBI:60377"/>
        <dbReference type="EC" id="4.6.1.12"/>
    </reaction>
</comment>
<evidence type="ECO:0000313" key="10">
    <source>
        <dbReference type="EMBL" id="OGF12746.1"/>
    </source>
</evidence>
<comment type="similarity">
    <text evidence="7 8">Belongs to the IspF family.</text>
</comment>
<dbReference type="AlphaFoldDB" id="A0A1F5RE66"/>
<evidence type="ECO:0000256" key="4">
    <source>
        <dbReference type="ARBA" id="ARBA00022723"/>
    </source>
</evidence>
<dbReference type="CDD" id="cd00554">
    <property type="entry name" value="MECDP_synthase"/>
    <property type="match status" value="1"/>
</dbReference>